<proteinExistence type="inferred from homology"/>
<keyword evidence="3" id="KW-1185">Reference proteome</keyword>
<gene>
    <name evidence="2" type="ORF">E2562_038916</name>
</gene>
<dbReference type="AlphaFoldDB" id="A0A6G1C2L2"/>
<reference evidence="2 3" key="1">
    <citation type="submission" date="2019-11" db="EMBL/GenBank/DDBJ databases">
        <title>Whole genome sequence of Oryza granulata.</title>
        <authorList>
            <person name="Li W."/>
        </authorList>
    </citation>
    <scope>NUCLEOTIDE SEQUENCE [LARGE SCALE GENOMIC DNA]</scope>
    <source>
        <strain evidence="3">cv. Menghai</strain>
        <tissue evidence="2">Leaf</tissue>
    </source>
</reference>
<dbReference type="Gene3D" id="3.40.50.11320">
    <property type="match status" value="1"/>
</dbReference>
<evidence type="ECO:0000313" key="2">
    <source>
        <dbReference type="EMBL" id="KAF0894412.1"/>
    </source>
</evidence>
<dbReference type="EMBL" id="SPHZ02000011">
    <property type="protein sequence ID" value="KAF0894412.1"/>
    <property type="molecule type" value="Genomic_DNA"/>
</dbReference>
<organism evidence="2 3">
    <name type="scientific">Oryza meyeriana var. granulata</name>
    <dbReference type="NCBI Taxonomy" id="110450"/>
    <lineage>
        <taxon>Eukaryota</taxon>
        <taxon>Viridiplantae</taxon>
        <taxon>Streptophyta</taxon>
        <taxon>Embryophyta</taxon>
        <taxon>Tracheophyta</taxon>
        <taxon>Spermatophyta</taxon>
        <taxon>Magnoliopsida</taxon>
        <taxon>Liliopsida</taxon>
        <taxon>Poales</taxon>
        <taxon>Poaceae</taxon>
        <taxon>BOP clade</taxon>
        <taxon>Oryzoideae</taxon>
        <taxon>Oryzeae</taxon>
        <taxon>Oryzinae</taxon>
        <taxon>Oryza</taxon>
        <taxon>Oryza meyeriana</taxon>
    </lineage>
</organism>
<dbReference type="Proteomes" id="UP000479710">
    <property type="component" value="Unassembled WGS sequence"/>
</dbReference>
<dbReference type="OrthoDB" id="1912352at2759"/>
<protein>
    <submittedName>
        <fullName evidence="2">Uncharacterized protein</fullName>
    </submittedName>
</protein>
<accession>A0A6G1C2L2</accession>
<comment type="similarity">
    <text evidence="1">Belongs to the peptidase S10 family.</text>
</comment>
<feature type="non-terminal residue" evidence="2">
    <location>
        <position position="1"/>
    </location>
</feature>
<dbReference type="GO" id="GO:0006508">
    <property type="term" value="P:proteolysis"/>
    <property type="evidence" value="ECO:0007669"/>
    <property type="project" value="InterPro"/>
</dbReference>
<evidence type="ECO:0000256" key="1">
    <source>
        <dbReference type="ARBA" id="ARBA00009431"/>
    </source>
</evidence>
<dbReference type="SUPFAM" id="SSF53474">
    <property type="entry name" value="alpha/beta-Hydrolases"/>
    <property type="match status" value="1"/>
</dbReference>
<dbReference type="Pfam" id="PF00450">
    <property type="entry name" value="Peptidase_S10"/>
    <property type="match status" value="1"/>
</dbReference>
<dbReference type="InterPro" id="IPR001563">
    <property type="entry name" value="Peptidase_S10"/>
</dbReference>
<comment type="caution">
    <text evidence="2">The sequence shown here is derived from an EMBL/GenBank/DDBJ whole genome shotgun (WGS) entry which is preliminary data.</text>
</comment>
<sequence>CIRDVNDAHILEPRCEEEGRPISDNLASQDRRSKLVESAVWSICRNATGDHDSTISVVGTQGWLRSLNLSITDDWRPWYVNSQVVGFTRTYSNNLTYATVKEEDHKLA</sequence>
<evidence type="ECO:0000313" key="3">
    <source>
        <dbReference type="Proteomes" id="UP000479710"/>
    </source>
</evidence>
<dbReference type="GO" id="GO:0004185">
    <property type="term" value="F:serine-type carboxypeptidase activity"/>
    <property type="evidence" value="ECO:0007669"/>
    <property type="project" value="InterPro"/>
</dbReference>
<name>A0A6G1C2L2_9ORYZ</name>
<dbReference type="InterPro" id="IPR029058">
    <property type="entry name" value="AB_hydrolase_fold"/>
</dbReference>